<protein>
    <submittedName>
        <fullName evidence="1">Uncharacterized protein</fullName>
    </submittedName>
</protein>
<keyword evidence="2" id="KW-1185">Reference proteome</keyword>
<name>A0A328PBB6_9GAMM</name>
<evidence type="ECO:0000313" key="1">
    <source>
        <dbReference type="EMBL" id="RAO78393.1"/>
    </source>
</evidence>
<sequence length="244" mass="25843">MAGLFGTSPAWADNPGYDRPGLGFTPVVLSAGDITLEQGLPTWTRDQDKGSVQSQYTTDSLLRLGIGGPFEAQLGTSPFNAEHATGPGVDSWSHGRGDTVLALKFAPCKADAALTWGLLGSVELTDGSPAVRNDHKTTLLGADVNWQLSEYDGVGGYLERTRNDHDYRTTTALNESHLLGKAVVGYVELAELHETGVGNGTEAGAGVAWLVNRRVQLDGGLRGRIAGHAQQWMVSLGVSVFLGR</sequence>
<organism evidence="1 2">
    <name type="scientific">Dyella jiangningensis</name>
    <dbReference type="NCBI Taxonomy" id="1379159"/>
    <lineage>
        <taxon>Bacteria</taxon>
        <taxon>Pseudomonadati</taxon>
        <taxon>Pseudomonadota</taxon>
        <taxon>Gammaproteobacteria</taxon>
        <taxon>Lysobacterales</taxon>
        <taxon>Rhodanobacteraceae</taxon>
        <taxon>Dyella</taxon>
    </lineage>
</organism>
<dbReference type="Proteomes" id="UP000248926">
    <property type="component" value="Unassembled WGS sequence"/>
</dbReference>
<dbReference type="AlphaFoldDB" id="A0A328PBB6"/>
<gene>
    <name evidence="1" type="ORF">CA260_08030</name>
</gene>
<dbReference type="Pfam" id="PF13557">
    <property type="entry name" value="Phenol_MetA_deg"/>
    <property type="match status" value="1"/>
</dbReference>
<accession>A0A328PBB6</accession>
<proteinExistence type="predicted"/>
<reference evidence="1 2" key="1">
    <citation type="journal article" date="2018" name="Genet. Mol. Biol.">
        <title>The genome sequence of Dyella jiangningensis FCAV SCS01 from a lignocellulose-decomposing microbial consortium metagenome reveals potential for biotechnological applications.</title>
        <authorList>
            <person name="Desiderato J.G."/>
            <person name="Alvarenga D.O."/>
            <person name="Constancio M.T.L."/>
            <person name="Alves L.M.C."/>
            <person name="Varani A.M."/>
        </authorList>
    </citation>
    <scope>NUCLEOTIDE SEQUENCE [LARGE SCALE GENOMIC DNA]</scope>
    <source>
        <strain evidence="1 2">FCAV SCS01</strain>
    </source>
</reference>
<dbReference type="EMBL" id="NFZS01000001">
    <property type="protein sequence ID" value="RAO78393.1"/>
    <property type="molecule type" value="Genomic_DNA"/>
</dbReference>
<comment type="caution">
    <text evidence="1">The sequence shown here is derived from an EMBL/GenBank/DDBJ whole genome shotgun (WGS) entry which is preliminary data.</text>
</comment>
<dbReference type="InterPro" id="IPR025737">
    <property type="entry name" value="FApF"/>
</dbReference>
<evidence type="ECO:0000313" key="2">
    <source>
        <dbReference type="Proteomes" id="UP000248926"/>
    </source>
</evidence>